<keyword evidence="7" id="KW-0378">Hydrolase</keyword>
<evidence type="ECO:0000313" key="12">
    <source>
        <dbReference type="EMBL" id="KAJ8905344.1"/>
    </source>
</evidence>
<feature type="domain" description="EndoU" evidence="11">
    <location>
        <begin position="83"/>
        <end position="353"/>
    </location>
</feature>
<evidence type="ECO:0000256" key="1">
    <source>
        <dbReference type="ARBA" id="ARBA00001936"/>
    </source>
</evidence>
<accession>A0AAV8US01</accession>
<protein>
    <recommendedName>
        <fullName evidence="11">EndoU domain-containing protein</fullName>
    </recommendedName>
</protein>
<keyword evidence="6" id="KW-0255">Endonuclease</keyword>
<keyword evidence="13" id="KW-1185">Reference proteome</keyword>
<sequence length="358" mass="40110">MEEVTSARKYCVQQLIPAVRNAEVIVDLAAIGTHLQGSGSVVQEIFDENQGEDSLAALKAIVASLQAKELELARGMVDPTSDELGDLEAAANKLWLLDTNRLVAGAELVLNFQEDTRYGDDNAHEALFEYVDGHAMSKSTFTAFYKLLDNYTAEAGVSEEVTDEEKQEIFAFLEVAVQTPVMQYVMKYLNASGKLPDDAQDEYGFKGFLYRLWFYFYSKEARFDSSGFEHVFAGDTRDGKVGGMHNWIQLLIQERKSELNYLGYITSRGVDGDEEPGSEYLMSISFDWKGATKTVGSSFFGTSPEFEMALYTLFFVCGEERNPVKLANRYNIDVVCYTFAGRYIGTSYPHVHGLEDDE</sequence>
<evidence type="ECO:0000256" key="5">
    <source>
        <dbReference type="ARBA" id="ARBA00022723"/>
    </source>
</evidence>
<dbReference type="Proteomes" id="UP001157974">
    <property type="component" value="Unassembled WGS sequence"/>
</dbReference>
<evidence type="ECO:0000256" key="8">
    <source>
        <dbReference type="ARBA" id="ARBA00022884"/>
    </source>
</evidence>
<organism evidence="12 13">
    <name type="scientific">Rhodosorus marinus</name>
    <dbReference type="NCBI Taxonomy" id="101924"/>
    <lineage>
        <taxon>Eukaryota</taxon>
        <taxon>Rhodophyta</taxon>
        <taxon>Stylonematophyceae</taxon>
        <taxon>Stylonematales</taxon>
        <taxon>Stylonemataceae</taxon>
        <taxon>Rhodosorus</taxon>
    </lineage>
</organism>
<reference evidence="12 13" key="1">
    <citation type="journal article" date="2023" name="Nat. Commun.">
        <title>Origin of minicircular mitochondrial genomes in red algae.</title>
        <authorList>
            <person name="Lee Y."/>
            <person name="Cho C.H."/>
            <person name="Lee Y.M."/>
            <person name="Park S.I."/>
            <person name="Yang J.H."/>
            <person name="West J.A."/>
            <person name="Bhattacharya D."/>
            <person name="Yoon H.S."/>
        </authorList>
    </citation>
    <scope>NUCLEOTIDE SEQUENCE [LARGE SCALE GENOMIC DNA]</scope>
    <source>
        <strain evidence="12 13">CCMP1338</strain>
        <tissue evidence="12">Whole cell</tissue>
    </source>
</reference>
<evidence type="ECO:0000256" key="7">
    <source>
        <dbReference type="ARBA" id="ARBA00022801"/>
    </source>
</evidence>
<dbReference type="InterPro" id="IPR039787">
    <property type="entry name" value="ENDOU"/>
</dbReference>
<dbReference type="SUPFAM" id="SSF142877">
    <property type="entry name" value="EndoU-like"/>
    <property type="match status" value="1"/>
</dbReference>
<evidence type="ECO:0000256" key="9">
    <source>
        <dbReference type="ARBA" id="ARBA00023211"/>
    </source>
</evidence>
<evidence type="ECO:0000313" key="13">
    <source>
        <dbReference type="Proteomes" id="UP001157974"/>
    </source>
</evidence>
<gene>
    <name evidence="12" type="ORF">NDN08_001851</name>
</gene>
<keyword evidence="8" id="KW-0694">RNA-binding</keyword>
<dbReference type="GO" id="GO:0003723">
    <property type="term" value="F:RNA binding"/>
    <property type="evidence" value="ECO:0007669"/>
    <property type="project" value="UniProtKB-KW"/>
</dbReference>
<name>A0AAV8US01_9RHOD</name>
<dbReference type="PANTHER" id="PTHR12439:SF11">
    <property type="entry name" value="URIDYLATE-SPECIFIC ENDORIBONUCLEASE"/>
    <property type="match status" value="1"/>
</dbReference>
<keyword evidence="9" id="KW-0464">Manganese</keyword>
<dbReference type="Pfam" id="PF09412">
    <property type="entry name" value="XendoU"/>
    <property type="match status" value="1"/>
</dbReference>
<evidence type="ECO:0000256" key="10">
    <source>
        <dbReference type="ARBA" id="ARBA00023239"/>
    </source>
</evidence>
<comment type="similarity">
    <text evidence="2">Belongs to the ENDOU family.</text>
</comment>
<evidence type="ECO:0000256" key="6">
    <source>
        <dbReference type="ARBA" id="ARBA00022759"/>
    </source>
</evidence>
<dbReference type="GO" id="GO:0004521">
    <property type="term" value="F:RNA endonuclease activity"/>
    <property type="evidence" value="ECO:0007669"/>
    <property type="project" value="InterPro"/>
</dbReference>
<evidence type="ECO:0000259" key="11">
    <source>
        <dbReference type="PROSITE" id="PS51959"/>
    </source>
</evidence>
<evidence type="ECO:0000256" key="4">
    <source>
        <dbReference type="ARBA" id="ARBA00022722"/>
    </source>
</evidence>
<keyword evidence="5" id="KW-0479">Metal-binding</keyword>
<evidence type="ECO:0000256" key="2">
    <source>
        <dbReference type="ARBA" id="ARBA00010168"/>
    </source>
</evidence>
<dbReference type="InterPro" id="IPR018998">
    <property type="entry name" value="EndoU_C"/>
</dbReference>
<comment type="caution">
    <text evidence="12">The sequence shown here is derived from an EMBL/GenBank/DDBJ whole genome shotgun (WGS) entry which is preliminary data.</text>
</comment>
<dbReference type="GO" id="GO:0016787">
    <property type="term" value="F:hydrolase activity"/>
    <property type="evidence" value="ECO:0007669"/>
    <property type="project" value="UniProtKB-KW"/>
</dbReference>
<dbReference type="PANTHER" id="PTHR12439">
    <property type="entry name" value="PLACENTAL PROTEIN 11-RELATED"/>
    <property type="match status" value="1"/>
</dbReference>
<comment type="cofactor">
    <cofactor evidence="1">
        <name>Mn(2+)</name>
        <dbReference type="ChEBI" id="CHEBI:29035"/>
    </cofactor>
</comment>
<comment type="subunit">
    <text evidence="3">Monomer.</text>
</comment>
<evidence type="ECO:0000256" key="3">
    <source>
        <dbReference type="ARBA" id="ARBA00011245"/>
    </source>
</evidence>
<dbReference type="GO" id="GO:0016829">
    <property type="term" value="F:lyase activity"/>
    <property type="evidence" value="ECO:0007669"/>
    <property type="project" value="UniProtKB-KW"/>
</dbReference>
<dbReference type="GO" id="GO:0046872">
    <property type="term" value="F:metal ion binding"/>
    <property type="evidence" value="ECO:0007669"/>
    <property type="project" value="UniProtKB-KW"/>
</dbReference>
<dbReference type="CDD" id="cd21159">
    <property type="entry name" value="XendoU"/>
    <property type="match status" value="1"/>
</dbReference>
<keyword evidence="10" id="KW-0456">Lyase</keyword>
<dbReference type="InterPro" id="IPR037227">
    <property type="entry name" value="EndoU-like"/>
</dbReference>
<dbReference type="PROSITE" id="PS51959">
    <property type="entry name" value="ENDOU"/>
    <property type="match status" value="1"/>
</dbReference>
<dbReference type="AlphaFoldDB" id="A0AAV8US01"/>
<keyword evidence="4" id="KW-0540">Nuclease</keyword>
<dbReference type="EMBL" id="JAMWBK010000005">
    <property type="protein sequence ID" value="KAJ8905344.1"/>
    <property type="molecule type" value="Genomic_DNA"/>
</dbReference>
<proteinExistence type="inferred from homology"/>